<gene>
    <name evidence="3" type="ORF">ACFSJ0_19935</name>
</gene>
<evidence type="ECO:0000259" key="2">
    <source>
        <dbReference type="Pfam" id="PF01370"/>
    </source>
</evidence>
<dbReference type="Proteomes" id="UP001597097">
    <property type="component" value="Unassembled WGS sequence"/>
</dbReference>
<comment type="caution">
    <text evidence="3">The sequence shown here is derived from an EMBL/GenBank/DDBJ whole genome shotgun (WGS) entry which is preliminary data.</text>
</comment>
<keyword evidence="1" id="KW-0560">Oxidoreductase</keyword>
<feature type="domain" description="NAD-dependent epimerase/dehydratase" evidence="2">
    <location>
        <begin position="6"/>
        <end position="240"/>
    </location>
</feature>
<keyword evidence="4" id="KW-1185">Reference proteome</keyword>
<name>A0ABW4G9A1_9ACTN</name>
<dbReference type="RefSeq" id="WP_219531862.1">
    <property type="nucleotide sequence ID" value="NZ_JAHKRM010000012.1"/>
</dbReference>
<dbReference type="CDD" id="cd05227">
    <property type="entry name" value="AR_SDR_e"/>
    <property type="match status" value="1"/>
</dbReference>
<dbReference type="EMBL" id="JBHUCM010000017">
    <property type="protein sequence ID" value="MFD1539339.1"/>
    <property type="molecule type" value="Genomic_DNA"/>
</dbReference>
<proteinExistence type="predicted"/>
<reference evidence="4" key="1">
    <citation type="journal article" date="2019" name="Int. J. Syst. Evol. Microbiol.">
        <title>The Global Catalogue of Microorganisms (GCM) 10K type strain sequencing project: providing services to taxonomists for standard genome sequencing and annotation.</title>
        <authorList>
            <consortium name="The Broad Institute Genomics Platform"/>
            <consortium name="The Broad Institute Genome Sequencing Center for Infectious Disease"/>
            <person name="Wu L."/>
            <person name="Ma J."/>
        </authorList>
    </citation>
    <scope>NUCLEOTIDE SEQUENCE [LARGE SCALE GENOMIC DNA]</scope>
    <source>
        <strain evidence="4">CGMCC 1.15399</strain>
    </source>
</reference>
<evidence type="ECO:0000313" key="3">
    <source>
        <dbReference type="EMBL" id="MFD1539339.1"/>
    </source>
</evidence>
<sequence>MNDDTVLVTGASGFLAGHCVARLLQEGYRVRTTVRSAAREREVREAMEVAGVAAGHALSFVLADLTSDAHWAEAVEGCAYVLHVASPLPAIAPKDENEVLVPAVEGTLRVLRAARDAGVRRTVVTSSFTAIGYGHPATDRAFTEEDWTDTGGPSVTPYVKSKVLAERAAWDFIDREGGSLELAVVNPVGIFGPVLGPHLATSVGLIKSLMDGRLPGAPDLSFPVVDVRDTADLHLRAMIDPGAAGQRFIATAGDTVSLHQICLTLRQRLGEGARKVPARTLPSWLIRFAARFAPALRGIAGDLGLVRHVGNAKARTVLDWRPRSSEDSVTATAQSLLDLGLVKQAKRP</sequence>
<evidence type="ECO:0000256" key="1">
    <source>
        <dbReference type="ARBA" id="ARBA00023002"/>
    </source>
</evidence>
<dbReference type="PANTHER" id="PTHR10366">
    <property type="entry name" value="NAD DEPENDENT EPIMERASE/DEHYDRATASE"/>
    <property type="match status" value="1"/>
</dbReference>
<dbReference type="Pfam" id="PF01370">
    <property type="entry name" value="Epimerase"/>
    <property type="match status" value="1"/>
</dbReference>
<dbReference type="InterPro" id="IPR050425">
    <property type="entry name" value="NAD(P)_dehydrat-like"/>
</dbReference>
<organism evidence="3 4">
    <name type="scientific">Nonomuraea guangzhouensis</name>
    <dbReference type="NCBI Taxonomy" id="1291555"/>
    <lineage>
        <taxon>Bacteria</taxon>
        <taxon>Bacillati</taxon>
        <taxon>Actinomycetota</taxon>
        <taxon>Actinomycetes</taxon>
        <taxon>Streptosporangiales</taxon>
        <taxon>Streptosporangiaceae</taxon>
        <taxon>Nonomuraea</taxon>
    </lineage>
</organism>
<accession>A0ABW4G9A1</accession>
<dbReference type="InterPro" id="IPR001509">
    <property type="entry name" value="Epimerase_deHydtase"/>
</dbReference>
<protein>
    <submittedName>
        <fullName evidence="3">SDR family oxidoreductase</fullName>
    </submittedName>
</protein>
<evidence type="ECO:0000313" key="4">
    <source>
        <dbReference type="Proteomes" id="UP001597097"/>
    </source>
</evidence>
<dbReference type="PANTHER" id="PTHR10366:SF564">
    <property type="entry name" value="STEROL-4-ALPHA-CARBOXYLATE 3-DEHYDROGENASE, DECARBOXYLATING"/>
    <property type="match status" value="1"/>
</dbReference>